<dbReference type="EMBL" id="SBIW01000009">
    <property type="protein sequence ID" value="RWY48569.1"/>
    <property type="molecule type" value="Genomic_DNA"/>
</dbReference>
<accession>A0A3S3UQV1</accession>
<evidence type="ECO:0000313" key="1">
    <source>
        <dbReference type="EMBL" id="RWY48569.1"/>
    </source>
</evidence>
<keyword evidence="2" id="KW-1185">Reference proteome</keyword>
<comment type="caution">
    <text evidence="1">The sequence shown here is derived from an EMBL/GenBank/DDBJ whole genome shotgun (WGS) entry which is preliminary data.</text>
</comment>
<dbReference type="PROSITE" id="PS51257">
    <property type="entry name" value="PROKAR_LIPOPROTEIN"/>
    <property type="match status" value="1"/>
</dbReference>
<reference evidence="1 2" key="1">
    <citation type="submission" date="2019-01" db="EMBL/GenBank/DDBJ databases">
        <title>Mucilaginibacter antarcticum sp. nov., isolated from antarctic soil.</title>
        <authorList>
            <person name="Yan Y.-Q."/>
            <person name="Du Z.-J."/>
        </authorList>
    </citation>
    <scope>NUCLEOTIDE SEQUENCE [LARGE SCALE GENOMIC DNA]</scope>
    <source>
        <strain evidence="1 2">F01003</strain>
    </source>
</reference>
<dbReference type="RefSeq" id="WP_128535615.1">
    <property type="nucleotide sequence ID" value="NZ_SBIW01000009.1"/>
</dbReference>
<dbReference type="AlphaFoldDB" id="A0A3S3UQV1"/>
<evidence type="ECO:0008006" key="3">
    <source>
        <dbReference type="Google" id="ProtNLM"/>
    </source>
</evidence>
<dbReference type="Proteomes" id="UP000286701">
    <property type="component" value="Unassembled WGS sequence"/>
</dbReference>
<dbReference type="OrthoDB" id="795899at2"/>
<gene>
    <name evidence="1" type="ORF">EPL05_19180</name>
</gene>
<sequence>MKRLLPILALLILSVAGCKKENSINETTGPDPIPPKLISSDTLTTGGQWGIAIGQTSAEIYAKVQAMRGERGITYMGVVNNVYSNLESLENKIPLYSSVYLDETKGTSTGIQLNFADDKVKSIYTNDGVQLNMWPIGNGASATIAVGDPVDAVYQKLVNIKNKGTYANKFERMSIFFKDVNKAYDPQMSASPQWYFVSTISDKRYNFVQLIFTAGKLTAIYSTVYDNR</sequence>
<protein>
    <recommendedName>
        <fullName evidence="3">Lipoprotein</fullName>
    </recommendedName>
</protein>
<name>A0A3S3UQV1_9SPHI</name>
<evidence type="ECO:0000313" key="2">
    <source>
        <dbReference type="Proteomes" id="UP000286701"/>
    </source>
</evidence>
<organism evidence="1 2">
    <name type="scientific">Mucilaginibacter gilvus</name>
    <dbReference type="NCBI Taxonomy" id="2305909"/>
    <lineage>
        <taxon>Bacteria</taxon>
        <taxon>Pseudomonadati</taxon>
        <taxon>Bacteroidota</taxon>
        <taxon>Sphingobacteriia</taxon>
        <taxon>Sphingobacteriales</taxon>
        <taxon>Sphingobacteriaceae</taxon>
        <taxon>Mucilaginibacter</taxon>
    </lineage>
</organism>
<proteinExistence type="predicted"/>